<organism evidence="2 3">
    <name type="scientific">Desulfofarcimen acetoxidans (strain ATCC 49208 / DSM 771 / KCTC 5769 / VKM B-1644 / 5575)</name>
    <name type="common">Desulfotomaculum acetoxidans</name>
    <dbReference type="NCBI Taxonomy" id="485916"/>
    <lineage>
        <taxon>Bacteria</taxon>
        <taxon>Bacillati</taxon>
        <taxon>Bacillota</taxon>
        <taxon>Clostridia</taxon>
        <taxon>Eubacteriales</taxon>
        <taxon>Peptococcaceae</taxon>
        <taxon>Desulfofarcimen</taxon>
    </lineage>
</organism>
<dbReference type="RefSeq" id="WP_015757279.1">
    <property type="nucleotide sequence ID" value="NC_013216.1"/>
</dbReference>
<dbReference type="OrthoDB" id="9762883at2"/>
<reference evidence="2 3" key="1">
    <citation type="journal article" date="2009" name="Stand. Genomic Sci.">
        <title>Complete genome sequence of Desulfotomaculum acetoxidans type strain (5575).</title>
        <authorList>
            <person name="Spring S."/>
            <person name="Lapidus A."/>
            <person name="Schroder M."/>
            <person name="Gleim D."/>
            <person name="Sims D."/>
            <person name="Meincke L."/>
            <person name="Glavina Del Rio T."/>
            <person name="Tice H."/>
            <person name="Copeland A."/>
            <person name="Cheng J.F."/>
            <person name="Lucas S."/>
            <person name="Chen F."/>
            <person name="Nolan M."/>
            <person name="Bruce D."/>
            <person name="Goodwin L."/>
            <person name="Pitluck S."/>
            <person name="Ivanova N."/>
            <person name="Mavromatis K."/>
            <person name="Mikhailova N."/>
            <person name="Pati A."/>
            <person name="Chen A."/>
            <person name="Palaniappan K."/>
            <person name="Land M."/>
            <person name="Hauser L."/>
            <person name="Chang Y.J."/>
            <person name="Jeffries C.D."/>
            <person name="Chain P."/>
            <person name="Saunders E."/>
            <person name="Brettin T."/>
            <person name="Detter J.C."/>
            <person name="Goker M."/>
            <person name="Bristow J."/>
            <person name="Eisen J.A."/>
            <person name="Markowitz V."/>
            <person name="Hugenholtz P."/>
            <person name="Kyrpides N.C."/>
            <person name="Klenk H.P."/>
            <person name="Han C."/>
        </authorList>
    </citation>
    <scope>NUCLEOTIDE SEQUENCE [LARGE SCALE GENOMIC DNA]</scope>
    <source>
        <strain evidence="3">ATCC 49208 / DSM 771 / VKM B-1644</strain>
    </source>
</reference>
<keyword evidence="1" id="KW-0812">Transmembrane</keyword>
<evidence type="ECO:0000256" key="1">
    <source>
        <dbReference type="SAM" id="Phobius"/>
    </source>
</evidence>
<evidence type="ECO:0000313" key="2">
    <source>
        <dbReference type="EMBL" id="ACV62568.1"/>
    </source>
</evidence>
<gene>
    <name evidence="2" type="ordered locus">Dtox_1711</name>
</gene>
<dbReference type="Proteomes" id="UP000002217">
    <property type="component" value="Chromosome"/>
</dbReference>
<keyword evidence="3" id="KW-1185">Reference proteome</keyword>
<keyword evidence="1" id="KW-0472">Membrane</keyword>
<dbReference type="KEGG" id="dae:Dtox_1711"/>
<dbReference type="EMBL" id="CP001720">
    <property type="protein sequence ID" value="ACV62568.1"/>
    <property type="molecule type" value="Genomic_DNA"/>
</dbReference>
<dbReference type="AlphaFoldDB" id="C8VWZ2"/>
<dbReference type="eggNOG" id="COG4219">
    <property type="taxonomic scope" value="Bacteria"/>
</dbReference>
<dbReference type="STRING" id="485916.Dtox_1711"/>
<accession>C8VWZ2</accession>
<protein>
    <submittedName>
        <fullName evidence="2">Uncharacterized protein</fullName>
    </submittedName>
</protein>
<sequence length="412" mass="45513">MVDGRPKTLRITIIFAVAILLVVSVFKLAGSLKNTGNKMIEASKDSISDTSKSSTVLQKDISSPIKITIPLKLADPEKTLVDYFKSIGYDARLTKKNDTVERGNEKGLHLIFDLGNGTSFQATVFKLDNKENGAWEITDSSFINPKGELLVALIEQKLAAIISTQKSDELEHNKNAFKSNTLIEIANYGEPAYKYMTGQFANGKGKGERGDLMAEACIEILGYRNNVPKGWKSGEEWYSQLKPLEIVPLPPVNPPKGKTLEELATAAALKRYKPYNENGVVMVAPYVFDKFEEGDMLTIWATVDFQQYLLYEKKLVQISGGVVPAAIKLCKGSDGSYAFAEYIEAKDGAGFVPSIKEFCKQKSGVAEKIIEQYGKHKELAAKIHESLIAYLKVNNLTGIYLEDFNGEQTPLT</sequence>
<dbReference type="HOGENOM" id="CLU_666870_0_0_9"/>
<proteinExistence type="predicted"/>
<feature type="transmembrane region" description="Helical" evidence="1">
    <location>
        <begin position="12"/>
        <end position="30"/>
    </location>
</feature>
<keyword evidence="1" id="KW-1133">Transmembrane helix</keyword>
<evidence type="ECO:0000313" key="3">
    <source>
        <dbReference type="Proteomes" id="UP000002217"/>
    </source>
</evidence>
<name>C8VWZ2_DESAS</name>